<dbReference type="SUPFAM" id="SSF54427">
    <property type="entry name" value="NTF2-like"/>
    <property type="match status" value="1"/>
</dbReference>
<dbReference type="InterPro" id="IPR032710">
    <property type="entry name" value="NTF2-like_dom_sf"/>
</dbReference>
<gene>
    <name evidence="1" type="ORF">C8N25_12129</name>
</gene>
<dbReference type="Gene3D" id="3.10.450.50">
    <property type="match status" value="1"/>
</dbReference>
<dbReference type="OrthoDB" id="117186at2"/>
<dbReference type="Proteomes" id="UP000256405">
    <property type="component" value="Unassembled WGS sequence"/>
</dbReference>
<protein>
    <submittedName>
        <fullName evidence="1">Putative lumazine-binding protein</fullName>
    </submittedName>
</protein>
<organism evidence="1 2">
    <name type="scientific">Algoriphagus antarcticus</name>
    <dbReference type="NCBI Taxonomy" id="238540"/>
    <lineage>
        <taxon>Bacteria</taxon>
        <taxon>Pseudomonadati</taxon>
        <taxon>Bacteroidota</taxon>
        <taxon>Cytophagia</taxon>
        <taxon>Cytophagales</taxon>
        <taxon>Cyclobacteriaceae</taxon>
        <taxon>Algoriphagus</taxon>
    </lineage>
</organism>
<dbReference type="RefSeq" id="WP_086543861.1">
    <property type="nucleotide sequence ID" value="NZ_MSSW01000096.1"/>
</dbReference>
<dbReference type="AlphaFoldDB" id="A0A3E0DL58"/>
<keyword evidence="2" id="KW-1185">Reference proteome</keyword>
<accession>A0A3E0DL58</accession>
<sequence length="155" mass="18115">MKKLFFILTLTICFDCFSQENEKTEKAAVESVVNQFFESLEKQDTVLLKEVAFMEGQIWTVNNAVSPARHRMRFFKDDLKTFQSKNSYHEEAFSMDVKIHEGMAMAWVPYEFRLNGEFSHCGVDVFTLIKKDDAWKIINISYTIDNEGCDELKIN</sequence>
<dbReference type="InterPro" id="IPR039437">
    <property type="entry name" value="FrzH/put_lumazine-bd"/>
</dbReference>
<evidence type="ECO:0000313" key="1">
    <source>
        <dbReference type="EMBL" id="REG82498.1"/>
    </source>
</evidence>
<reference evidence="1 2" key="1">
    <citation type="submission" date="2018-08" db="EMBL/GenBank/DDBJ databases">
        <title>Genomic Encyclopedia of Archaeal and Bacterial Type Strains, Phase II (KMG-II): from individual species to whole genera.</title>
        <authorList>
            <person name="Goeker M."/>
        </authorList>
    </citation>
    <scope>NUCLEOTIDE SEQUENCE [LARGE SCALE GENOMIC DNA]</scope>
    <source>
        <strain evidence="1 2">DSM 15986</strain>
    </source>
</reference>
<dbReference type="Pfam" id="PF12893">
    <property type="entry name" value="Lumazine_bd_2"/>
    <property type="match status" value="1"/>
</dbReference>
<comment type="caution">
    <text evidence="1">The sequence shown here is derived from an EMBL/GenBank/DDBJ whole genome shotgun (WGS) entry which is preliminary data.</text>
</comment>
<name>A0A3E0DL58_9BACT</name>
<evidence type="ECO:0000313" key="2">
    <source>
        <dbReference type="Proteomes" id="UP000256405"/>
    </source>
</evidence>
<proteinExistence type="predicted"/>
<dbReference type="EMBL" id="QUNF01000021">
    <property type="protein sequence ID" value="REG82498.1"/>
    <property type="molecule type" value="Genomic_DNA"/>
</dbReference>